<proteinExistence type="predicted"/>
<evidence type="ECO:0000313" key="2">
    <source>
        <dbReference type="EMBL" id="MBK8571469.1"/>
    </source>
</evidence>
<dbReference type="Proteomes" id="UP000709959">
    <property type="component" value="Unassembled WGS sequence"/>
</dbReference>
<dbReference type="AlphaFoldDB" id="A0A936EZQ4"/>
<organism evidence="2 3">
    <name type="scientific">Candidatus Geothrix odensensis</name>
    <dbReference type="NCBI Taxonomy" id="2954440"/>
    <lineage>
        <taxon>Bacteria</taxon>
        <taxon>Pseudomonadati</taxon>
        <taxon>Acidobacteriota</taxon>
        <taxon>Holophagae</taxon>
        <taxon>Holophagales</taxon>
        <taxon>Holophagaceae</taxon>
        <taxon>Geothrix</taxon>
    </lineage>
</organism>
<name>A0A936EZQ4_9BACT</name>
<accession>A0A936EZQ4</accession>
<evidence type="ECO:0008006" key="4">
    <source>
        <dbReference type="Google" id="ProtNLM"/>
    </source>
</evidence>
<sequence>MRPLALLLPCFLALPACAQKAKPAPAKVEPAKEAKVDWDGEWTLHASQSDKIDEQIETHLKDLNFGLRLLWKKKLQSACRSHGQLDILAGGTFSVTLDKERSIDTPFDGTEETWKRSDGETFKASLSGQGPTLVQTLAGESYVLKHVYSMRKDGSSLALQVTYTHPKLDNPFSYKLVYKRKE</sequence>
<protein>
    <recommendedName>
        <fullName evidence="4">DUF5004 domain-containing protein</fullName>
    </recommendedName>
</protein>
<comment type="caution">
    <text evidence="2">The sequence shown here is derived from an EMBL/GenBank/DDBJ whole genome shotgun (WGS) entry which is preliminary data.</text>
</comment>
<feature type="signal peptide" evidence="1">
    <location>
        <begin position="1"/>
        <end position="18"/>
    </location>
</feature>
<keyword evidence="1" id="KW-0732">Signal</keyword>
<dbReference type="EMBL" id="JADKCH010000001">
    <property type="protein sequence ID" value="MBK8571469.1"/>
    <property type="molecule type" value="Genomic_DNA"/>
</dbReference>
<reference evidence="2 3" key="1">
    <citation type="submission" date="2020-10" db="EMBL/GenBank/DDBJ databases">
        <title>Connecting structure to function with the recovery of over 1000 high-quality activated sludge metagenome-assembled genomes encoding full-length rRNA genes using long-read sequencing.</title>
        <authorList>
            <person name="Singleton C.M."/>
            <person name="Petriglieri F."/>
            <person name="Kristensen J.M."/>
            <person name="Kirkegaard R.H."/>
            <person name="Michaelsen T.Y."/>
            <person name="Andersen M.H."/>
            <person name="Karst S.M."/>
            <person name="Dueholm M.S."/>
            <person name="Nielsen P.H."/>
            <person name="Albertsen M."/>
        </authorList>
    </citation>
    <scope>NUCLEOTIDE SEQUENCE [LARGE SCALE GENOMIC DNA]</scope>
    <source>
        <strain evidence="2">OdNE_18-Q3-R46-58_MAXAC.008</strain>
    </source>
</reference>
<feature type="chain" id="PRO_5037864206" description="DUF5004 domain-containing protein" evidence="1">
    <location>
        <begin position="19"/>
        <end position="182"/>
    </location>
</feature>
<evidence type="ECO:0000256" key="1">
    <source>
        <dbReference type="SAM" id="SignalP"/>
    </source>
</evidence>
<evidence type="ECO:0000313" key="3">
    <source>
        <dbReference type="Proteomes" id="UP000709959"/>
    </source>
</evidence>
<gene>
    <name evidence="2" type="ORF">IPN91_02275</name>
</gene>